<organism evidence="19 20">
    <name type="scientific">Porphyridium purpureum</name>
    <name type="common">Red alga</name>
    <name type="synonym">Porphyridium cruentum</name>
    <dbReference type="NCBI Taxonomy" id="35688"/>
    <lineage>
        <taxon>Eukaryota</taxon>
        <taxon>Rhodophyta</taxon>
        <taxon>Bangiophyceae</taxon>
        <taxon>Porphyridiales</taxon>
        <taxon>Porphyridiaceae</taxon>
        <taxon>Porphyridium</taxon>
    </lineage>
</organism>
<evidence type="ECO:0000256" key="2">
    <source>
        <dbReference type="ARBA" id="ARBA00004477"/>
    </source>
</evidence>
<dbReference type="GO" id="GO:0061630">
    <property type="term" value="F:ubiquitin protein ligase activity"/>
    <property type="evidence" value="ECO:0007669"/>
    <property type="project" value="UniProtKB-EC"/>
</dbReference>
<keyword evidence="11" id="KW-0256">Endoplasmic reticulum</keyword>
<dbReference type="SMART" id="SM00184">
    <property type="entry name" value="RING"/>
    <property type="match status" value="1"/>
</dbReference>
<dbReference type="InterPro" id="IPR013083">
    <property type="entry name" value="Znf_RING/FYVE/PHD"/>
</dbReference>
<keyword evidence="6" id="KW-0808">Transferase</keyword>
<name>A0A5J4YLY9_PORPP</name>
<dbReference type="GO" id="GO:0043161">
    <property type="term" value="P:proteasome-mediated ubiquitin-dependent protein catabolic process"/>
    <property type="evidence" value="ECO:0007669"/>
    <property type="project" value="TreeGrafter"/>
</dbReference>
<evidence type="ECO:0000256" key="17">
    <source>
        <dbReference type="SAM" id="Phobius"/>
    </source>
</evidence>
<feature type="region of interest" description="Disordered" evidence="16">
    <location>
        <begin position="464"/>
        <end position="491"/>
    </location>
</feature>
<evidence type="ECO:0000256" key="14">
    <source>
        <dbReference type="ARBA" id="ARBA00023136"/>
    </source>
</evidence>
<evidence type="ECO:0000256" key="13">
    <source>
        <dbReference type="ARBA" id="ARBA00022989"/>
    </source>
</evidence>
<dbReference type="Pfam" id="PF13639">
    <property type="entry name" value="zf-RING_2"/>
    <property type="match status" value="1"/>
</dbReference>
<dbReference type="GO" id="GO:0005789">
    <property type="term" value="C:endoplasmic reticulum membrane"/>
    <property type="evidence" value="ECO:0007669"/>
    <property type="project" value="UniProtKB-SubCell"/>
</dbReference>
<dbReference type="EC" id="2.3.2.27" evidence="5"/>
<dbReference type="InterPro" id="IPR058051">
    <property type="entry name" value="Znf_RING_synoviolin"/>
</dbReference>
<evidence type="ECO:0000256" key="7">
    <source>
        <dbReference type="ARBA" id="ARBA00022692"/>
    </source>
</evidence>
<evidence type="ECO:0000259" key="18">
    <source>
        <dbReference type="PROSITE" id="PS50089"/>
    </source>
</evidence>
<gene>
    <name evidence="19" type="ORF">FVE85_8008</name>
</gene>
<evidence type="ECO:0000256" key="15">
    <source>
        <dbReference type="PROSITE-ProRule" id="PRU00175"/>
    </source>
</evidence>
<feature type="domain" description="RING-type" evidence="18">
    <location>
        <begin position="292"/>
        <end position="332"/>
    </location>
</feature>
<comment type="caution">
    <text evidence="19">The sequence shown here is derived from an EMBL/GenBank/DDBJ whole genome shotgun (WGS) entry which is preliminary data.</text>
</comment>
<evidence type="ECO:0000256" key="16">
    <source>
        <dbReference type="SAM" id="MobiDB-lite"/>
    </source>
</evidence>
<keyword evidence="12" id="KW-0862">Zinc</keyword>
<keyword evidence="7 17" id="KW-0812">Transmembrane</keyword>
<evidence type="ECO:0000256" key="8">
    <source>
        <dbReference type="ARBA" id="ARBA00022723"/>
    </source>
</evidence>
<evidence type="ECO:0000313" key="20">
    <source>
        <dbReference type="Proteomes" id="UP000324585"/>
    </source>
</evidence>
<dbReference type="GO" id="GO:0036503">
    <property type="term" value="P:ERAD pathway"/>
    <property type="evidence" value="ECO:0007669"/>
    <property type="project" value="TreeGrafter"/>
</dbReference>
<evidence type="ECO:0000256" key="5">
    <source>
        <dbReference type="ARBA" id="ARBA00012483"/>
    </source>
</evidence>
<feature type="transmembrane region" description="Helical" evidence="17">
    <location>
        <begin position="104"/>
        <end position="121"/>
    </location>
</feature>
<dbReference type="EMBL" id="VRMN01000009">
    <property type="protein sequence ID" value="KAA8492501.1"/>
    <property type="molecule type" value="Genomic_DNA"/>
</dbReference>
<dbReference type="CDD" id="cd16479">
    <property type="entry name" value="RING-H2_synoviolin"/>
    <property type="match status" value="1"/>
</dbReference>
<keyword evidence="9 15" id="KW-0863">Zinc-finger</keyword>
<reference evidence="20" key="1">
    <citation type="journal article" date="2019" name="Nat. Commun.">
        <title>Expansion of phycobilisome linker gene families in mesophilic red algae.</title>
        <authorList>
            <person name="Lee J."/>
            <person name="Kim D."/>
            <person name="Bhattacharya D."/>
            <person name="Yoon H.S."/>
        </authorList>
    </citation>
    <scope>NUCLEOTIDE SEQUENCE [LARGE SCALE GENOMIC DNA]</scope>
    <source>
        <strain evidence="20">CCMP 1328</strain>
    </source>
</reference>
<dbReference type="SUPFAM" id="SSF57850">
    <property type="entry name" value="RING/U-box"/>
    <property type="match status" value="1"/>
</dbReference>
<feature type="transmembrane region" description="Helical" evidence="17">
    <location>
        <begin position="225"/>
        <end position="246"/>
    </location>
</feature>
<keyword evidence="13 17" id="KW-1133">Transmembrane helix</keyword>
<comment type="pathway">
    <text evidence="3">Protein modification; protein ubiquitination.</text>
</comment>
<evidence type="ECO:0000256" key="6">
    <source>
        <dbReference type="ARBA" id="ARBA00022679"/>
    </source>
</evidence>
<evidence type="ECO:0000256" key="3">
    <source>
        <dbReference type="ARBA" id="ARBA00004906"/>
    </source>
</evidence>
<dbReference type="InterPro" id="IPR050731">
    <property type="entry name" value="HRD1_E3_ubiq-ligases"/>
</dbReference>
<evidence type="ECO:0000256" key="11">
    <source>
        <dbReference type="ARBA" id="ARBA00022824"/>
    </source>
</evidence>
<comment type="subcellular location">
    <subcellularLocation>
        <location evidence="2">Endoplasmic reticulum membrane</location>
        <topology evidence="2">Multi-pass membrane protein</topology>
    </subcellularLocation>
</comment>
<evidence type="ECO:0000256" key="12">
    <source>
        <dbReference type="ARBA" id="ARBA00022833"/>
    </source>
</evidence>
<keyword evidence="14 17" id="KW-0472">Membrane</keyword>
<dbReference type="Proteomes" id="UP000324585">
    <property type="component" value="Unassembled WGS sequence"/>
</dbReference>
<protein>
    <recommendedName>
        <fullName evidence="5">RING-type E3 ubiquitin transferase</fullName>
        <ecNumber evidence="5">2.3.2.27</ecNumber>
    </recommendedName>
</protein>
<dbReference type="PROSITE" id="PS50089">
    <property type="entry name" value="ZF_RING_2"/>
    <property type="match status" value="1"/>
</dbReference>
<feature type="compositionally biased region" description="Polar residues" evidence="16">
    <location>
        <begin position="471"/>
        <end position="482"/>
    </location>
</feature>
<evidence type="ECO:0000256" key="4">
    <source>
        <dbReference type="ARBA" id="ARBA00010089"/>
    </source>
</evidence>
<keyword evidence="10" id="KW-0833">Ubl conjugation pathway</keyword>
<feature type="transmembrane region" description="Helical" evidence="17">
    <location>
        <begin position="171"/>
        <end position="195"/>
    </location>
</feature>
<evidence type="ECO:0000256" key="9">
    <source>
        <dbReference type="ARBA" id="ARBA00022771"/>
    </source>
</evidence>
<dbReference type="Pfam" id="PF25563">
    <property type="entry name" value="TPR_SYVN1_N"/>
    <property type="match status" value="1"/>
</dbReference>
<feature type="transmembrane region" description="Helical" evidence="17">
    <location>
        <begin position="6"/>
        <end position="24"/>
    </location>
</feature>
<dbReference type="GO" id="GO:0008270">
    <property type="term" value="F:zinc ion binding"/>
    <property type="evidence" value="ECO:0007669"/>
    <property type="project" value="UniProtKB-KW"/>
</dbReference>
<dbReference type="PANTHER" id="PTHR22763">
    <property type="entry name" value="RING ZINC FINGER PROTEIN"/>
    <property type="match status" value="1"/>
</dbReference>
<feature type="transmembrane region" description="Helical" evidence="17">
    <location>
        <begin position="45"/>
        <end position="66"/>
    </location>
</feature>
<dbReference type="InterPro" id="IPR057992">
    <property type="entry name" value="TPR_SYVN1_N"/>
</dbReference>
<comment type="catalytic activity">
    <reaction evidence="1">
        <text>S-ubiquitinyl-[E2 ubiquitin-conjugating enzyme]-L-cysteine + [acceptor protein]-L-lysine = [E2 ubiquitin-conjugating enzyme]-L-cysteine + N(6)-ubiquitinyl-[acceptor protein]-L-lysine.</text>
        <dbReference type="EC" id="2.3.2.27"/>
    </reaction>
</comment>
<evidence type="ECO:0000313" key="19">
    <source>
        <dbReference type="EMBL" id="KAA8492501.1"/>
    </source>
</evidence>
<dbReference type="AlphaFoldDB" id="A0A5J4YLY9"/>
<accession>A0A5J4YLY9</accession>
<sequence length="618" mass="69533">MKSTLGAYAACSFVFALGVVVYAFHTKRYFYASTVFLARSKVSTLALTNAIVASVLVLGKVIQSVFLGPLRFREQERLQIRVRDAVIETCLAMTVFRDEFDAKFFGMFAVLLFVKVFHWLSRDRVENMEEQLLVPVRTHMKLVFLMLMLLLTDVYVLVQCISITVTKGPSMLVLFTFEFAVLLLWLVSTMVRYAFQVIDARYDGHWEAKGLCSFYNELISDFLQLVVYIAFFMYVQAFYTLPLHIIRDIYLTFNKFQKRVSDFIRYRKVASTMNELFSEPTEEDFEQMDRICIICRDEMSTSGCKKLGCNHIFHTHCLQGWLRRQLNCPVCRTAIEVPASDGTSRANANAGPARLRIGNQDVLLGRGDRMFLRGLQATLNWFASKLIALRNYRFWGNRYPVYQQHPQPLNVRLVQVQGNSNQPGAPQYRVVPVDMQQMPAVQVWPATAPQGYFAVPSARGDHLRLRRPGQPFQTQASSSRSGVAQGEEQRGNEALRVPGGNMAAASEASQFSQGAALNEICIRVQAEIGALQHALAGKTGDLGCAVDVFEKTEILQKQVCEELGNAVGLERASQLLDRASGLAAEEVQIRLSIQKAVQLFALIGTVQEEALSQIESVS</sequence>
<proteinExistence type="inferred from homology"/>
<comment type="similarity">
    <text evidence="4">Belongs to the HRD1 family.</text>
</comment>
<dbReference type="Gene3D" id="3.30.40.10">
    <property type="entry name" value="Zinc/RING finger domain, C3HC4 (zinc finger)"/>
    <property type="match status" value="1"/>
</dbReference>
<feature type="transmembrane region" description="Helical" evidence="17">
    <location>
        <begin position="142"/>
        <end position="165"/>
    </location>
</feature>
<keyword evidence="20" id="KW-1185">Reference proteome</keyword>
<dbReference type="PANTHER" id="PTHR22763:SF184">
    <property type="entry name" value="E3 UBIQUITIN-PROTEIN LIGASE SYNOVIOLIN"/>
    <property type="match status" value="1"/>
</dbReference>
<evidence type="ECO:0000256" key="1">
    <source>
        <dbReference type="ARBA" id="ARBA00000900"/>
    </source>
</evidence>
<evidence type="ECO:0000256" key="10">
    <source>
        <dbReference type="ARBA" id="ARBA00022786"/>
    </source>
</evidence>
<dbReference type="InterPro" id="IPR001841">
    <property type="entry name" value="Znf_RING"/>
</dbReference>
<keyword evidence="8" id="KW-0479">Metal-binding</keyword>
<dbReference type="OrthoDB" id="7759664at2759"/>